<dbReference type="PROSITE" id="PS51197">
    <property type="entry name" value="HTH_RRF2_2"/>
    <property type="match status" value="1"/>
</dbReference>
<dbReference type="GO" id="GO:0003700">
    <property type="term" value="F:DNA-binding transcription factor activity"/>
    <property type="evidence" value="ECO:0007669"/>
    <property type="project" value="TreeGrafter"/>
</dbReference>
<sequence>MLKLTRKVEYALIALRYMQRNSEGNCASAKEISNLYSIPLPLLSKILQNLSRANIIHAIQGPHGGYLLNANPEKLSMTELINILEGPLGIIDCSIDSECTQLETCNIKTPITKVNNAIISLLNNITLADISEKLPASLKV</sequence>
<dbReference type="GO" id="GO:0005829">
    <property type="term" value="C:cytosol"/>
    <property type="evidence" value="ECO:0007669"/>
    <property type="project" value="TreeGrafter"/>
</dbReference>
<dbReference type="Pfam" id="PF02082">
    <property type="entry name" value="Rrf2"/>
    <property type="match status" value="1"/>
</dbReference>
<dbReference type="PANTHER" id="PTHR33221">
    <property type="entry name" value="WINGED HELIX-TURN-HELIX TRANSCRIPTIONAL REGULATOR, RRF2 FAMILY"/>
    <property type="match status" value="1"/>
</dbReference>
<dbReference type="SUPFAM" id="SSF46785">
    <property type="entry name" value="Winged helix' DNA-binding domain"/>
    <property type="match status" value="1"/>
</dbReference>
<gene>
    <name evidence="1" type="ORF">METZ01_LOCUS416512</name>
</gene>
<evidence type="ECO:0008006" key="2">
    <source>
        <dbReference type="Google" id="ProtNLM"/>
    </source>
</evidence>
<organism evidence="1">
    <name type="scientific">marine metagenome</name>
    <dbReference type="NCBI Taxonomy" id="408172"/>
    <lineage>
        <taxon>unclassified sequences</taxon>
        <taxon>metagenomes</taxon>
        <taxon>ecological metagenomes</taxon>
    </lineage>
</organism>
<dbReference type="NCBIfam" id="TIGR00738">
    <property type="entry name" value="rrf2_super"/>
    <property type="match status" value="1"/>
</dbReference>
<accession>A0A382WZT0</accession>
<evidence type="ECO:0000313" key="1">
    <source>
        <dbReference type="EMBL" id="SVD63658.1"/>
    </source>
</evidence>
<dbReference type="AlphaFoldDB" id="A0A382WZT0"/>
<protein>
    <recommendedName>
        <fullName evidence="2">Rrf2 family transcriptional regulator</fullName>
    </recommendedName>
</protein>
<dbReference type="Gene3D" id="1.10.10.10">
    <property type="entry name" value="Winged helix-like DNA-binding domain superfamily/Winged helix DNA-binding domain"/>
    <property type="match status" value="1"/>
</dbReference>
<dbReference type="InterPro" id="IPR036390">
    <property type="entry name" value="WH_DNA-bd_sf"/>
</dbReference>
<proteinExistence type="predicted"/>
<dbReference type="PANTHER" id="PTHR33221:SF15">
    <property type="entry name" value="HTH-TYPE TRANSCRIPTIONAL REGULATOR YWGB-RELATED"/>
    <property type="match status" value="1"/>
</dbReference>
<dbReference type="InterPro" id="IPR000944">
    <property type="entry name" value="Tscrpt_reg_Rrf2"/>
</dbReference>
<name>A0A382WZT0_9ZZZZ</name>
<dbReference type="InterPro" id="IPR036388">
    <property type="entry name" value="WH-like_DNA-bd_sf"/>
</dbReference>
<dbReference type="EMBL" id="UINC01163377">
    <property type="protein sequence ID" value="SVD63658.1"/>
    <property type="molecule type" value="Genomic_DNA"/>
</dbReference>
<reference evidence="1" key="1">
    <citation type="submission" date="2018-05" db="EMBL/GenBank/DDBJ databases">
        <authorList>
            <person name="Lanie J.A."/>
            <person name="Ng W.-L."/>
            <person name="Kazmierczak K.M."/>
            <person name="Andrzejewski T.M."/>
            <person name="Davidsen T.M."/>
            <person name="Wayne K.J."/>
            <person name="Tettelin H."/>
            <person name="Glass J.I."/>
            <person name="Rusch D."/>
            <person name="Podicherti R."/>
            <person name="Tsui H.-C.T."/>
            <person name="Winkler M.E."/>
        </authorList>
    </citation>
    <scope>NUCLEOTIDE SEQUENCE</scope>
</reference>